<evidence type="ECO:0000259" key="1">
    <source>
        <dbReference type="PROSITE" id="PS51146"/>
    </source>
</evidence>
<dbReference type="Proteomes" id="UP001576780">
    <property type="component" value="Unassembled WGS sequence"/>
</dbReference>
<feature type="domain" description="KaiC" evidence="1">
    <location>
        <begin position="10"/>
        <end position="110"/>
    </location>
</feature>
<dbReference type="InterPro" id="IPR014774">
    <property type="entry name" value="KaiC-like_dom"/>
</dbReference>
<dbReference type="PROSITE" id="PS51146">
    <property type="entry name" value="KAIC"/>
    <property type="match status" value="1"/>
</dbReference>
<sequence length="110" mass="11772">MKNLQNKQLSKCPTGIHGLDEITGGGLPKGRPTLICGSAGCGKTLLSVEFLVQGATKYGEPGILMTFEETASEITENVTSLGWDLAQLIEEKKLAIDHVHSQLILLKQPA</sequence>
<dbReference type="PANTHER" id="PTHR42926:SF1">
    <property type="entry name" value="CIRCADIAN CLOCK OSCILLATOR PROTEIN KAIC 1"/>
    <property type="match status" value="1"/>
</dbReference>
<proteinExistence type="predicted"/>
<dbReference type="Pfam" id="PF06745">
    <property type="entry name" value="ATPase"/>
    <property type="match status" value="1"/>
</dbReference>
<evidence type="ECO:0000313" key="3">
    <source>
        <dbReference type="Proteomes" id="UP001576780"/>
    </source>
</evidence>
<dbReference type="InterPro" id="IPR010624">
    <property type="entry name" value="KaiC_dom"/>
</dbReference>
<gene>
    <name evidence="2" type="ORF">ACE1CA_16165</name>
</gene>
<dbReference type="EMBL" id="JBHFNT010000138">
    <property type="protein sequence ID" value="MFB2836067.1"/>
    <property type="molecule type" value="Genomic_DNA"/>
</dbReference>
<evidence type="ECO:0000313" key="2">
    <source>
        <dbReference type="EMBL" id="MFB2836067.1"/>
    </source>
</evidence>
<dbReference type="PRINTS" id="PR01874">
    <property type="entry name" value="DNAREPAIRADA"/>
</dbReference>
<reference evidence="2 3" key="1">
    <citation type="submission" date="2024-09" db="EMBL/GenBank/DDBJ databases">
        <title>Floridaenema gen nov. (Aerosakkonemataceae, Aerosakkonematales ord. nov., Cyanobacteria) from benthic tropical and subtropical fresh waters, with the description of four new species.</title>
        <authorList>
            <person name="Moretto J.A."/>
            <person name="Berthold D.E."/>
            <person name="Lefler F.W."/>
            <person name="Huang I.-S."/>
            <person name="Laughinghouse H. IV."/>
        </authorList>
    </citation>
    <scope>NUCLEOTIDE SEQUENCE [LARGE SCALE GENOMIC DNA]</scope>
    <source>
        <strain evidence="2 3">BLCC-F167</strain>
    </source>
</reference>
<dbReference type="InterPro" id="IPR027417">
    <property type="entry name" value="P-loop_NTPase"/>
</dbReference>
<protein>
    <submittedName>
        <fullName evidence="2">ATPase domain-containing protein</fullName>
    </submittedName>
</protein>
<dbReference type="Gene3D" id="3.40.50.300">
    <property type="entry name" value="P-loop containing nucleotide triphosphate hydrolases"/>
    <property type="match status" value="1"/>
</dbReference>
<comment type="caution">
    <text evidence="2">The sequence shown here is derived from an EMBL/GenBank/DDBJ whole genome shotgun (WGS) entry which is preliminary data.</text>
</comment>
<dbReference type="SUPFAM" id="SSF52540">
    <property type="entry name" value="P-loop containing nucleoside triphosphate hydrolases"/>
    <property type="match status" value="1"/>
</dbReference>
<name>A0ABV4WLV7_9CYAN</name>
<keyword evidence="3" id="KW-1185">Reference proteome</keyword>
<accession>A0ABV4WLV7</accession>
<dbReference type="InterPro" id="IPR051347">
    <property type="entry name" value="Circadian_clock_KaiC-rel"/>
</dbReference>
<dbReference type="RefSeq" id="WP_413278462.1">
    <property type="nucleotide sequence ID" value="NZ_JBHFNT010000138.1"/>
</dbReference>
<organism evidence="2 3">
    <name type="scientific">Floridaenema evergladense BLCC-F167</name>
    <dbReference type="NCBI Taxonomy" id="3153639"/>
    <lineage>
        <taxon>Bacteria</taxon>
        <taxon>Bacillati</taxon>
        <taxon>Cyanobacteriota</taxon>
        <taxon>Cyanophyceae</taxon>
        <taxon>Oscillatoriophycideae</taxon>
        <taxon>Aerosakkonematales</taxon>
        <taxon>Aerosakkonemataceae</taxon>
        <taxon>Floridanema</taxon>
        <taxon>Floridanema evergladense</taxon>
    </lineage>
</organism>
<dbReference type="PANTHER" id="PTHR42926">
    <property type="match status" value="1"/>
</dbReference>